<proteinExistence type="predicted"/>
<organism evidence="1 2">
    <name type="scientific">Almyronema epifaneia S1</name>
    <dbReference type="NCBI Taxonomy" id="2991925"/>
    <lineage>
        <taxon>Bacteria</taxon>
        <taxon>Bacillati</taxon>
        <taxon>Cyanobacteriota</taxon>
        <taxon>Cyanophyceae</taxon>
        <taxon>Nodosilineales</taxon>
        <taxon>Nodosilineaceae</taxon>
        <taxon>Almyronema</taxon>
        <taxon>Almyronema epifaneia</taxon>
    </lineage>
</organism>
<dbReference type="RefSeq" id="WP_377964545.1">
    <property type="nucleotide sequence ID" value="NZ_JBHZOL010000068.1"/>
</dbReference>
<reference evidence="1 2" key="1">
    <citation type="submission" date="2024-10" db="EMBL/GenBank/DDBJ databases">
        <authorList>
            <person name="Ratan Roy A."/>
            <person name="Morales Sandoval P.H."/>
            <person name="De Los Santos Villalobos S."/>
            <person name="Chakraborty S."/>
            <person name="Mukherjee J."/>
        </authorList>
    </citation>
    <scope>NUCLEOTIDE SEQUENCE [LARGE SCALE GENOMIC DNA]</scope>
    <source>
        <strain evidence="1 2">S1</strain>
    </source>
</reference>
<evidence type="ECO:0000313" key="1">
    <source>
        <dbReference type="EMBL" id="MFE4106614.1"/>
    </source>
</evidence>
<name>A0ABW6IGY9_9CYAN</name>
<accession>A0ABW6IGY9</accession>
<dbReference type="EMBL" id="JBHZOL010000068">
    <property type="protein sequence ID" value="MFE4106614.1"/>
    <property type="molecule type" value="Genomic_DNA"/>
</dbReference>
<protein>
    <submittedName>
        <fullName evidence="1">Uncharacterized protein</fullName>
    </submittedName>
</protein>
<sequence>MSDRVVNDCHLDPERLRPFQECMETYGIGVETDDPHDPQGEWPHNCISTQTVAYSCGLISRADATVEHNHDAAELAQCWRLAHQASEIMDGIAVGFGSESEDYFRPFFVTAARDAPAPERLNEAVIRAAFGGTIYPVAEIVIEPLVPSANGWQRVAKREAETRQAWRNLINWFHSQPELKSPAFVSIGSDPLSDDNGGCVFPRLAIALTPAGSLVGICGYVVYT</sequence>
<gene>
    <name evidence="1" type="ORF">ACFVKH_10030</name>
</gene>
<comment type="caution">
    <text evidence="1">The sequence shown here is derived from an EMBL/GenBank/DDBJ whole genome shotgun (WGS) entry which is preliminary data.</text>
</comment>
<dbReference type="Proteomes" id="UP001600165">
    <property type="component" value="Unassembled WGS sequence"/>
</dbReference>
<evidence type="ECO:0000313" key="2">
    <source>
        <dbReference type="Proteomes" id="UP001600165"/>
    </source>
</evidence>
<keyword evidence="2" id="KW-1185">Reference proteome</keyword>